<feature type="domain" description="Glutamine amidotransferase" evidence="10">
    <location>
        <begin position="309"/>
        <end position="542"/>
    </location>
</feature>
<evidence type="ECO:0000259" key="10">
    <source>
        <dbReference type="Pfam" id="PF00117"/>
    </source>
</evidence>
<dbReference type="PANTHER" id="PTHR11550:SF0">
    <property type="entry name" value="CTP SYNTHASE-RELATED"/>
    <property type="match status" value="1"/>
</dbReference>
<evidence type="ECO:0000313" key="12">
    <source>
        <dbReference type="EMBL" id="KAG0454906.1"/>
    </source>
</evidence>
<comment type="function">
    <text evidence="9">Catalyzes the ATP-dependent amination of UTP to CTP with either L-glutamine or ammonia as the source of nitrogen.</text>
</comment>
<evidence type="ECO:0000259" key="11">
    <source>
        <dbReference type="Pfam" id="PF06418"/>
    </source>
</evidence>
<dbReference type="GO" id="GO:0044210">
    <property type="term" value="P:'de novo' CTP biosynthetic process"/>
    <property type="evidence" value="ECO:0007669"/>
    <property type="project" value="UniProtKB-UniRule"/>
</dbReference>
<evidence type="ECO:0000256" key="2">
    <source>
        <dbReference type="ARBA" id="ARBA00007533"/>
    </source>
</evidence>
<evidence type="ECO:0000256" key="8">
    <source>
        <dbReference type="ARBA" id="ARBA00047781"/>
    </source>
</evidence>
<dbReference type="FunFam" id="3.40.50.300:FF:000305">
    <property type="entry name" value="CTP synthase"/>
    <property type="match status" value="1"/>
</dbReference>
<dbReference type="SUPFAM" id="SSF52317">
    <property type="entry name" value="Class I glutamine amidotransferase-like"/>
    <property type="match status" value="1"/>
</dbReference>
<dbReference type="OrthoDB" id="185373at2759"/>
<dbReference type="InterPro" id="IPR033828">
    <property type="entry name" value="GATase1_CTP_Synthase"/>
</dbReference>
<gene>
    <name evidence="12" type="ORF">HPP92_024198</name>
</gene>
<dbReference type="GO" id="GO:0005524">
    <property type="term" value="F:ATP binding"/>
    <property type="evidence" value="ECO:0007669"/>
    <property type="project" value="UniProtKB-KW"/>
</dbReference>
<dbReference type="CDD" id="cd01746">
    <property type="entry name" value="GATase1_CTP_Synthase"/>
    <property type="match status" value="1"/>
</dbReference>
<dbReference type="NCBIfam" id="NF003792">
    <property type="entry name" value="PRK05380.1"/>
    <property type="match status" value="1"/>
</dbReference>
<proteinExistence type="inferred from homology"/>
<dbReference type="InterPro" id="IPR017926">
    <property type="entry name" value="GATASE"/>
</dbReference>
<keyword evidence="4 9" id="KW-0547">Nucleotide-binding</keyword>
<dbReference type="Pfam" id="PF06418">
    <property type="entry name" value="CTP_synth_N"/>
    <property type="match status" value="1"/>
</dbReference>
<dbReference type="GO" id="GO:0003883">
    <property type="term" value="F:CTP synthase activity"/>
    <property type="evidence" value="ECO:0007669"/>
    <property type="project" value="UniProtKB-UniRule"/>
</dbReference>
<dbReference type="Gene3D" id="3.40.50.300">
    <property type="entry name" value="P-loop containing nucleotide triphosphate hydrolases"/>
    <property type="match status" value="1"/>
</dbReference>
<evidence type="ECO:0000256" key="5">
    <source>
        <dbReference type="ARBA" id="ARBA00022840"/>
    </source>
</evidence>
<comment type="caution">
    <text evidence="12">The sequence shown here is derived from an EMBL/GenBank/DDBJ whole genome shotgun (WGS) entry which is preliminary data.</text>
</comment>
<dbReference type="NCBIfam" id="TIGR00337">
    <property type="entry name" value="PyrG"/>
    <property type="match status" value="1"/>
</dbReference>
<dbReference type="Proteomes" id="UP000636800">
    <property type="component" value="Chromosome 13"/>
</dbReference>
<evidence type="ECO:0000256" key="6">
    <source>
        <dbReference type="ARBA" id="ARBA00022962"/>
    </source>
</evidence>
<dbReference type="UniPathway" id="UPA00159">
    <property type="reaction ID" value="UER00277"/>
</dbReference>
<feature type="domain" description="CTP synthase N-terminal" evidence="11">
    <location>
        <begin position="2"/>
        <end position="271"/>
    </location>
</feature>
<dbReference type="InterPro" id="IPR029062">
    <property type="entry name" value="Class_I_gatase-like"/>
</dbReference>
<evidence type="ECO:0000256" key="3">
    <source>
        <dbReference type="ARBA" id="ARBA00022598"/>
    </source>
</evidence>
<evidence type="ECO:0000256" key="7">
    <source>
        <dbReference type="ARBA" id="ARBA00022975"/>
    </source>
</evidence>
<dbReference type="SUPFAM" id="SSF52540">
    <property type="entry name" value="P-loop containing nucleoside triphosphate hydrolases"/>
    <property type="match status" value="1"/>
</dbReference>
<keyword evidence="6 9" id="KW-0315">Glutamine amidotransferase</keyword>
<dbReference type="Gene3D" id="3.40.50.880">
    <property type="match status" value="1"/>
</dbReference>
<dbReference type="GO" id="GO:0019856">
    <property type="term" value="P:pyrimidine nucleobase biosynthetic process"/>
    <property type="evidence" value="ECO:0007669"/>
    <property type="project" value="TreeGrafter"/>
</dbReference>
<dbReference type="FunFam" id="3.40.50.880:FF:000012">
    <property type="entry name" value="CTP synthase"/>
    <property type="match status" value="1"/>
</dbReference>
<comment type="catalytic activity">
    <reaction evidence="8 9">
        <text>UTP + L-glutamine + ATP + H2O = CTP + L-glutamate + ADP + phosphate + 2 H(+)</text>
        <dbReference type="Rhea" id="RHEA:26426"/>
        <dbReference type="ChEBI" id="CHEBI:15377"/>
        <dbReference type="ChEBI" id="CHEBI:15378"/>
        <dbReference type="ChEBI" id="CHEBI:29985"/>
        <dbReference type="ChEBI" id="CHEBI:30616"/>
        <dbReference type="ChEBI" id="CHEBI:37563"/>
        <dbReference type="ChEBI" id="CHEBI:43474"/>
        <dbReference type="ChEBI" id="CHEBI:46398"/>
        <dbReference type="ChEBI" id="CHEBI:58359"/>
        <dbReference type="ChEBI" id="CHEBI:456216"/>
        <dbReference type="EC" id="6.3.4.2"/>
    </reaction>
</comment>
<keyword evidence="5 9" id="KW-0067">ATP-binding</keyword>
<protein>
    <recommendedName>
        <fullName evidence="9">CTP synthase</fullName>
        <ecNumber evidence="9">6.3.4.2</ecNumber>
    </recommendedName>
    <alternativeName>
        <fullName evidence="9">UTP--ammonia ligase</fullName>
    </alternativeName>
</protein>
<accession>A0A835PMF9</accession>
<evidence type="ECO:0000313" key="13">
    <source>
        <dbReference type="Proteomes" id="UP000636800"/>
    </source>
</evidence>
<comment type="pathway">
    <text evidence="1 9">Pyrimidine metabolism; CTP biosynthesis via de novo pathway; CTP from UDP: step 2/2.</text>
</comment>
<organism evidence="12 13">
    <name type="scientific">Vanilla planifolia</name>
    <name type="common">Vanilla</name>
    <dbReference type="NCBI Taxonomy" id="51239"/>
    <lineage>
        <taxon>Eukaryota</taxon>
        <taxon>Viridiplantae</taxon>
        <taxon>Streptophyta</taxon>
        <taxon>Embryophyta</taxon>
        <taxon>Tracheophyta</taxon>
        <taxon>Spermatophyta</taxon>
        <taxon>Magnoliopsida</taxon>
        <taxon>Liliopsida</taxon>
        <taxon>Asparagales</taxon>
        <taxon>Orchidaceae</taxon>
        <taxon>Vanilloideae</taxon>
        <taxon>Vanilleae</taxon>
        <taxon>Vanilla</taxon>
    </lineage>
</organism>
<dbReference type="EC" id="6.3.4.2" evidence="9"/>
<comment type="similarity">
    <text evidence="2 9">Belongs to the CTP synthase family.</text>
</comment>
<dbReference type="InterPro" id="IPR027417">
    <property type="entry name" value="P-loop_NTPase"/>
</dbReference>
<evidence type="ECO:0000256" key="9">
    <source>
        <dbReference type="RuleBase" id="RU810713"/>
    </source>
</evidence>
<dbReference type="EMBL" id="JADCNL010000013">
    <property type="protein sequence ID" value="KAG0454906.1"/>
    <property type="molecule type" value="Genomic_DNA"/>
</dbReference>
<keyword evidence="7 9" id="KW-0665">Pyrimidine biosynthesis</keyword>
<dbReference type="PROSITE" id="PS51273">
    <property type="entry name" value="GATASE_TYPE_1"/>
    <property type="match status" value="1"/>
</dbReference>
<keyword evidence="13" id="KW-1185">Reference proteome</keyword>
<dbReference type="HAMAP" id="MF_01227">
    <property type="entry name" value="PyrG"/>
    <property type="match status" value="1"/>
</dbReference>
<name>A0A835PMF9_VANPL</name>
<dbReference type="AlphaFoldDB" id="A0A835PMF9"/>
<dbReference type="PANTHER" id="PTHR11550">
    <property type="entry name" value="CTP SYNTHASE"/>
    <property type="match status" value="1"/>
</dbReference>
<dbReference type="InterPro" id="IPR017456">
    <property type="entry name" value="CTP_synthase_N"/>
</dbReference>
<reference evidence="12 13" key="1">
    <citation type="journal article" date="2020" name="Nat. Food">
        <title>A phased Vanilla planifolia genome enables genetic improvement of flavour and production.</title>
        <authorList>
            <person name="Hasing T."/>
            <person name="Tang H."/>
            <person name="Brym M."/>
            <person name="Khazi F."/>
            <person name="Huang T."/>
            <person name="Chambers A.H."/>
        </authorList>
    </citation>
    <scope>NUCLEOTIDE SEQUENCE [LARGE SCALE GENOMIC DNA]</scope>
    <source>
        <tissue evidence="12">Leaf</tissue>
    </source>
</reference>
<dbReference type="GO" id="GO:0042802">
    <property type="term" value="F:identical protein binding"/>
    <property type="evidence" value="ECO:0007669"/>
    <property type="project" value="TreeGrafter"/>
</dbReference>
<sequence length="591" mass="64986">MKYVLVTGGVVSGLGKGVTASSIGLVLKACGLRVTAIKIDPYLNTDAGTMSPFEHGEVFVLDDGGEVDLDLGNYERFLDIKLTHENNITTGKIYQFVIDKERRGDYLGRTVQVVPHITDAIQEWIERVAMLPVDGKEGPADVCVIELGGTIGDIESMPFIEALGQFSCCVGAGNFCLVHVSLVPVLNAIEQKTKPTQHSVRGLRGLGLTPHVLACRCASPLDENAKQKLSQFCHVPTTNIFSLHDVPNIWQIPLLLRDQKAHDAILRELKLQGVGQEPMLEEWSSMADICNSLREPVRIAIVGKYTGLSDSYLSVLKALLHASVACRRKLIVDWVCSMDLEEMSEEESPDVYDAAWSLLKGADGILVPGGFGARGIQGKILAAKYARENNIPFLGICLGMQIAVIEFARNVMNLHDANSTEFDANTRNPCVVFMPEGSKTHMGGTMRLGLRRTYFIVKDCKSAKLYGNVKYVDERHRHRYEVNPDWVAKLEKSGLSFVGKDESGRRMEILELPMHSYYIGVQFHPEFKSRPAKPSPAFIGLIAASCAQLDILLKVQCCNNLLPAKMATSNEFSGTKSLHNGHPKCIASETC</sequence>
<keyword evidence="3 9" id="KW-0436">Ligase</keyword>
<dbReference type="CDD" id="cd03113">
    <property type="entry name" value="CTPS_N"/>
    <property type="match status" value="1"/>
</dbReference>
<evidence type="ECO:0000256" key="1">
    <source>
        <dbReference type="ARBA" id="ARBA00005171"/>
    </source>
</evidence>
<dbReference type="InterPro" id="IPR004468">
    <property type="entry name" value="CTP_synthase"/>
</dbReference>
<evidence type="ECO:0000256" key="4">
    <source>
        <dbReference type="ARBA" id="ARBA00022741"/>
    </source>
</evidence>
<dbReference type="Pfam" id="PF00117">
    <property type="entry name" value="GATase"/>
    <property type="match status" value="1"/>
</dbReference>